<sequence>MTHQTRWGESWTRETAALEVRFLPCLPSRSFCYEQGKQQPWRYLGSGREQLISCVSPCLIFSCLCRYLGSGREQLISCVSPCLLSNLLLFVQVLGVGTRTIDFLCVTLSTV</sequence>
<dbReference type="AlphaFoldDB" id="A0A8D8YU18"/>
<dbReference type="EMBL" id="HBUF01394476">
    <property type="protein sequence ID" value="CAG6734995.1"/>
    <property type="molecule type" value="Transcribed_RNA"/>
</dbReference>
<organism evidence="1">
    <name type="scientific">Cacopsylla melanoneura</name>
    <dbReference type="NCBI Taxonomy" id="428564"/>
    <lineage>
        <taxon>Eukaryota</taxon>
        <taxon>Metazoa</taxon>
        <taxon>Ecdysozoa</taxon>
        <taxon>Arthropoda</taxon>
        <taxon>Hexapoda</taxon>
        <taxon>Insecta</taxon>
        <taxon>Pterygota</taxon>
        <taxon>Neoptera</taxon>
        <taxon>Paraneoptera</taxon>
        <taxon>Hemiptera</taxon>
        <taxon>Sternorrhyncha</taxon>
        <taxon>Psylloidea</taxon>
        <taxon>Psyllidae</taxon>
        <taxon>Psyllinae</taxon>
        <taxon>Cacopsylla</taxon>
    </lineage>
</organism>
<protein>
    <submittedName>
        <fullName evidence="1">Uncharacterized protein</fullName>
    </submittedName>
</protein>
<name>A0A8D8YU18_9HEMI</name>
<proteinExistence type="predicted"/>
<accession>A0A8D8YU18</accession>
<evidence type="ECO:0000313" key="1">
    <source>
        <dbReference type="EMBL" id="CAG6734995.1"/>
    </source>
</evidence>
<reference evidence="1" key="1">
    <citation type="submission" date="2021-05" db="EMBL/GenBank/DDBJ databases">
        <authorList>
            <person name="Alioto T."/>
            <person name="Alioto T."/>
            <person name="Gomez Garrido J."/>
        </authorList>
    </citation>
    <scope>NUCLEOTIDE SEQUENCE</scope>
</reference>